<dbReference type="EMBL" id="KL363269">
    <property type="protein sequence ID" value="KFD49521.1"/>
    <property type="molecule type" value="Genomic_DNA"/>
</dbReference>
<name>A0A085N8A1_9BILA</name>
<sequence>MGAQRREDAFYQLCPTDRLRINDVTRLSLENIDSSIYGKCSAYSVFELTMLIVALTMDSNKFNDHFPAHRFAYAQSNEEAELLISWESFLPFKAILTPDRAHNHQMSTMPEA</sequence>
<dbReference type="AlphaFoldDB" id="A0A085N8A1"/>
<protein>
    <submittedName>
        <fullName evidence="2">Uncharacterized protein</fullName>
    </submittedName>
</protein>
<keyword evidence="3" id="KW-1185">Reference proteome</keyword>
<proteinExistence type="predicted"/>
<dbReference type="Proteomes" id="UP000030758">
    <property type="component" value="Unassembled WGS sequence"/>
</dbReference>
<gene>
    <name evidence="1" type="ORF">M513_09632</name>
    <name evidence="2" type="ORF">M514_09632</name>
</gene>
<evidence type="ECO:0000313" key="3">
    <source>
        <dbReference type="Proteomes" id="UP000030764"/>
    </source>
</evidence>
<accession>A0A085N8A1</accession>
<evidence type="ECO:0000313" key="2">
    <source>
        <dbReference type="EMBL" id="KFD65697.1"/>
    </source>
</evidence>
<evidence type="ECO:0000313" key="1">
    <source>
        <dbReference type="EMBL" id="KFD49521.1"/>
    </source>
</evidence>
<dbReference type="EMBL" id="KL367534">
    <property type="protein sequence ID" value="KFD65697.1"/>
    <property type="molecule type" value="Genomic_DNA"/>
</dbReference>
<organism evidence="2">
    <name type="scientific">Trichuris suis</name>
    <name type="common">pig whipworm</name>
    <dbReference type="NCBI Taxonomy" id="68888"/>
    <lineage>
        <taxon>Eukaryota</taxon>
        <taxon>Metazoa</taxon>
        <taxon>Ecdysozoa</taxon>
        <taxon>Nematoda</taxon>
        <taxon>Enoplea</taxon>
        <taxon>Dorylaimia</taxon>
        <taxon>Trichinellida</taxon>
        <taxon>Trichuridae</taxon>
        <taxon>Trichuris</taxon>
    </lineage>
</organism>
<dbReference type="Proteomes" id="UP000030764">
    <property type="component" value="Unassembled WGS sequence"/>
</dbReference>
<reference evidence="2 3" key="1">
    <citation type="journal article" date="2014" name="Nat. Genet.">
        <title>Genome and transcriptome of the porcine whipworm Trichuris suis.</title>
        <authorList>
            <person name="Jex A.R."/>
            <person name="Nejsum P."/>
            <person name="Schwarz E.M."/>
            <person name="Hu L."/>
            <person name="Young N.D."/>
            <person name="Hall R.S."/>
            <person name="Korhonen P.K."/>
            <person name="Liao S."/>
            <person name="Thamsborg S."/>
            <person name="Xia J."/>
            <person name="Xu P."/>
            <person name="Wang S."/>
            <person name="Scheerlinck J.P."/>
            <person name="Hofmann A."/>
            <person name="Sternberg P.W."/>
            <person name="Wang J."/>
            <person name="Gasser R.B."/>
        </authorList>
    </citation>
    <scope>NUCLEOTIDE SEQUENCE [LARGE SCALE GENOMIC DNA]</scope>
    <source>
        <strain evidence="2">DCEP-RM93F</strain>
        <strain evidence="1">DCEP-RM93M</strain>
    </source>
</reference>